<evidence type="ECO:0000256" key="8">
    <source>
        <dbReference type="ARBA" id="ARBA00023136"/>
    </source>
</evidence>
<dbReference type="EMBL" id="AGNL01018477">
    <property type="protein sequence ID" value="EJK63025.1"/>
    <property type="molecule type" value="Genomic_DNA"/>
</dbReference>
<dbReference type="Pfam" id="PF12352">
    <property type="entry name" value="V-SNARE_C"/>
    <property type="match status" value="1"/>
</dbReference>
<feature type="transmembrane region" description="Helical" evidence="10">
    <location>
        <begin position="350"/>
        <end position="371"/>
    </location>
</feature>
<sequence length="375" mass="41922">MLSDDELLVTRRANERCRRQGRCRCTAASPLSNGLESNGRHQHTRSNNQGGFPALWPARLAFVSADYRLHTIHARPRFRGISGRAKSKGRVYLRHPTFSARFTFLSTSLAASCDIDNTPKTVDQIRTLDSRPALNWTPISPEYNGHLSKVRSFLAQPSDATNHATFQCEEFLKCAKQCISAMQGLAEVEGDPFKAEEAKRKLEREISPLESELKARKGSTGGGKTFFKRPNNTSNSQSASIGERYLFNNRPSYAPPTMAANGDLESNADSFAAPVTALEQRMQESEDLLRETQALCAESEQIGAGTLETMGRQREQIERSGNMIQQSLENTEQARQIMKEMASRALRNKMFLYSVIAVLILANGAVLVHLWRRKK</sequence>
<dbReference type="SUPFAM" id="SSF58038">
    <property type="entry name" value="SNARE fusion complex"/>
    <property type="match status" value="1"/>
</dbReference>
<feature type="region of interest" description="Disordered" evidence="9">
    <location>
        <begin position="214"/>
        <end position="239"/>
    </location>
</feature>
<evidence type="ECO:0000256" key="6">
    <source>
        <dbReference type="ARBA" id="ARBA00022989"/>
    </source>
</evidence>
<dbReference type="PANTHER" id="PTHR21230">
    <property type="entry name" value="VESICLE TRANSPORT V-SNARE PROTEIN VTI1-RELATED"/>
    <property type="match status" value="1"/>
</dbReference>
<feature type="domain" description="T-SNARE coiled-coil homology" evidence="11">
    <location>
        <begin position="274"/>
        <end position="341"/>
    </location>
</feature>
<keyword evidence="5" id="KW-0653">Protein transport</keyword>
<accession>K0SCC9</accession>
<evidence type="ECO:0000256" key="7">
    <source>
        <dbReference type="ARBA" id="ARBA00023054"/>
    </source>
</evidence>
<comment type="caution">
    <text evidence="12">The sequence shown here is derived from an EMBL/GenBank/DDBJ whole genome shotgun (WGS) entry which is preliminary data.</text>
</comment>
<dbReference type="Proteomes" id="UP000266841">
    <property type="component" value="Unassembled WGS sequence"/>
</dbReference>
<dbReference type="eggNOG" id="ENOG502SU0P">
    <property type="taxonomic scope" value="Eukaryota"/>
</dbReference>
<gene>
    <name evidence="12" type="ORF">THAOC_16339</name>
</gene>
<dbReference type="Gene3D" id="1.20.5.110">
    <property type="match status" value="1"/>
</dbReference>
<reference evidence="12 13" key="1">
    <citation type="journal article" date="2012" name="Genome Biol.">
        <title>Genome and low-iron response of an oceanic diatom adapted to chronic iron limitation.</title>
        <authorList>
            <person name="Lommer M."/>
            <person name="Specht M."/>
            <person name="Roy A.S."/>
            <person name="Kraemer L."/>
            <person name="Andreson R."/>
            <person name="Gutowska M.A."/>
            <person name="Wolf J."/>
            <person name="Bergner S.V."/>
            <person name="Schilhabel M.B."/>
            <person name="Klostermeier U.C."/>
            <person name="Beiko R.G."/>
            <person name="Rosenstiel P."/>
            <person name="Hippler M."/>
            <person name="Laroche J."/>
        </authorList>
    </citation>
    <scope>NUCLEOTIDE SEQUENCE [LARGE SCALE GENOMIC DNA]</scope>
    <source>
        <strain evidence="12 13">CCMP1005</strain>
    </source>
</reference>
<dbReference type="GO" id="GO:0006906">
    <property type="term" value="P:vesicle fusion"/>
    <property type="evidence" value="ECO:0007669"/>
    <property type="project" value="TreeGrafter"/>
</dbReference>
<evidence type="ECO:0000256" key="1">
    <source>
        <dbReference type="ARBA" id="ARBA00004211"/>
    </source>
</evidence>
<dbReference type="FunFam" id="1.20.5.110:FF:000002">
    <property type="entry name" value="Vesicle transport through interaction with t-SNAREsB"/>
    <property type="match status" value="1"/>
</dbReference>
<dbReference type="GO" id="GO:0031201">
    <property type="term" value="C:SNARE complex"/>
    <property type="evidence" value="ECO:0007669"/>
    <property type="project" value="TreeGrafter"/>
</dbReference>
<dbReference type="GO" id="GO:0005794">
    <property type="term" value="C:Golgi apparatus"/>
    <property type="evidence" value="ECO:0007669"/>
    <property type="project" value="TreeGrafter"/>
</dbReference>
<dbReference type="GO" id="GO:0015031">
    <property type="term" value="P:protein transport"/>
    <property type="evidence" value="ECO:0007669"/>
    <property type="project" value="UniProtKB-KW"/>
</dbReference>
<dbReference type="GO" id="GO:0005789">
    <property type="term" value="C:endoplasmic reticulum membrane"/>
    <property type="evidence" value="ECO:0007669"/>
    <property type="project" value="TreeGrafter"/>
</dbReference>
<dbReference type="InterPro" id="IPR000727">
    <property type="entry name" value="T_SNARE_dom"/>
</dbReference>
<keyword evidence="6 10" id="KW-1133">Transmembrane helix</keyword>
<keyword evidence="13" id="KW-1185">Reference proteome</keyword>
<protein>
    <recommendedName>
        <fullName evidence="11">t-SNARE coiled-coil homology domain-containing protein</fullName>
    </recommendedName>
</protein>
<evidence type="ECO:0000313" key="13">
    <source>
        <dbReference type="Proteomes" id="UP000266841"/>
    </source>
</evidence>
<feature type="compositionally biased region" description="Polar residues" evidence="9">
    <location>
        <begin position="230"/>
        <end position="239"/>
    </location>
</feature>
<keyword evidence="3" id="KW-0813">Transport</keyword>
<dbReference type="CDD" id="cd15890">
    <property type="entry name" value="SNARE_Vti1b"/>
    <property type="match status" value="1"/>
</dbReference>
<dbReference type="OrthoDB" id="430637at2759"/>
<dbReference type="SMART" id="SM00397">
    <property type="entry name" value="t_SNARE"/>
    <property type="match status" value="1"/>
</dbReference>
<dbReference type="GO" id="GO:0005484">
    <property type="term" value="F:SNAP receptor activity"/>
    <property type="evidence" value="ECO:0007669"/>
    <property type="project" value="TreeGrafter"/>
</dbReference>
<comment type="similarity">
    <text evidence="2">Belongs to the VTI1 family.</text>
</comment>
<dbReference type="GO" id="GO:0012507">
    <property type="term" value="C:ER to Golgi transport vesicle membrane"/>
    <property type="evidence" value="ECO:0007669"/>
    <property type="project" value="TreeGrafter"/>
</dbReference>
<evidence type="ECO:0000256" key="2">
    <source>
        <dbReference type="ARBA" id="ARBA00006108"/>
    </source>
</evidence>
<evidence type="ECO:0000256" key="9">
    <source>
        <dbReference type="SAM" id="MobiDB-lite"/>
    </source>
</evidence>
<evidence type="ECO:0000259" key="11">
    <source>
        <dbReference type="SMART" id="SM00397"/>
    </source>
</evidence>
<dbReference type="GO" id="GO:0031902">
    <property type="term" value="C:late endosome membrane"/>
    <property type="evidence" value="ECO:0007669"/>
    <property type="project" value="TreeGrafter"/>
</dbReference>
<keyword evidence="8 10" id="KW-0472">Membrane</keyword>
<organism evidence="12 13">
    <name type="scientific">Thalassiosira oceanica</name>
    <name type="common">Marine diatom</name>
    <dbReference type="NCBI Taxonomy" id="159749"/>
    <lineage>
        <taxon>Eukaryota</taxon>
        <taxon>Sar</taxon>
        <taxon>Stramenopiles</taxon>
        <taxon>Ochrophyta</taxon>
        <taxon>Bacillariophyta</taxon>
        <taxon>Coscinodiscophyceae</taxon>
        <taxon>Thalassiosirophycidae</taxon>
        <taxon>Thalassiosirales</taxon>
        <taxon>Thalassiosiraceae</taxon>
        <taxon>Thalassiosira</taxon>
    </lineage>
</organism>
<dbReference type="PANTHER" id="PTHR21230:SF26">
    <property type="entry name" value="VESICLE TRANSPORT THROUGH INTERACTION WITH T-SNARES HOMOLOG 1A"/>
    <property type="match status" value="1"/>
</dbReference>
<proteinExistence type="inferred from homology"/>
<dbReference type="GO" id="GO:0000149">
    <property type="term" value="F:SNARE binding"/>
    <property type="evidence" value="ECO:0007669"/>
    <property type="project" value="TreeGrafter"/>
</dbReference>
<keyword evidence="4 10" id="KW-0812">Transmembrane</keyword>
<keyword evidence="7" id="KW-0175">Coiled coil</keyword>
<dbReference type="AlphaFoldDB" id="K0SCC9"/>
<evidence type="ECO:0000313" key="12">
    <source>
        <dbReference type="EMBL" id="EJK63025.1"/>
    </source>
</evidence>
<evidence type="ECO:0000256" key="3">
    <source>
        <dbReference type="ARBA" id="ARBA00022448"/>
    </source>
</evidence>
<name>K0SCC9_THAOC</name>
<evidence type="ECO:0000256" key="5">
    <source>
        <dbReference type="ARBA" id="ARBA00022927"/>
    </source>
</evidence>
<comment type="subcellular location">
    <subcellularLocation>
        <location evidence="1">Membrane</location>
        <topology evidence="1">Single-pass type IV membrane protein</topology>
    </subcellularLocation>
</comment>
<evidence type="ECO:0000256" key="4">
    <source>
        <dbReference type="ARBA" id="ARBA00022692"/>
    </source>
</evidence>
<evidence type="ECO:0000256" key="10">
    <source>
        <dbReference type="SAM" id="Phobius"/>
    </source>
</evidence>